<dbReference type="InterPro" id="IPR010285">
    <property type="entry name" value="DNA_helicase_pif1-like_DEAD"/>
</dbReference>
<protein>
    <recommendedName>
        <fullName evidence="1">ATP-dependent DNA helicase</fullName>
        <ecNumber evidence="1">5.6.2.3</ecNumber>
    </recommendedName>
</protein>
<dbReference type="GeneID" id="140036265"/>
<comment type="similarity">
    <text evidence="1">Belongs to the helicase family.</text>
</comment>
<evidence type="ECO:0000259" key="3">
    <source>
        <dbReference type="Pfam" id="PF14214"/>
    </source>
</evidence>
<reference evidence="5" key="1">
    <citation type="submission" date="2025-08" db="UniProtKB">
        <authorList>
            <consortium name="RefSeq"/>
        </authorList>
    </citation>
    <scope>IDENTIFICATION</scope>
    <source>
        <tissue evidence="5">Leaves</tissue>
    </source>
</reference>
<keyword evidence="4" id="KW-1185">Reference proteome</keyword>
<keyword evidence="1" id="KW-0347">Helicase</keyword>
<dbReference type="Pfam" id="PF14214">
    <property type="entry name" value="Helitron_like_N"/>
    <property type="match status" value="1"/>
</dbReference>
<evidence type="ECO:0000313" key="5">
    <source>
        <dbReference type="RefSeq" id="XP_071933712.1"/>
    </source>
</evidence>
<dbReference type="PANTHER" id="PTHR10492">
    <property type="match status" value="1"/>
</dbReference>
<dbReference type="RefSeq" id="XP_071933712.1">
    <property type="nucleotide sequence ID" value="XM_072077611.1"/>
</dbReference>
<keyword evidence="1" id="KW-0378">Hydrolase</keyword>
<keyword evidence="1" id="KW-0067">ATP-binding</keyword>
<name>A0ABM4WPJ1_COFAR</name>
<evidence type="ECO:0000313" key="4">
    <source>
        <dbReference type="Proteomes" id="UP001652660"/>
    </source>
</evidence>
<proteinExistence type="inferred from homology"/>
<dbReference type="Proteomes" id="UP001652660">
    <property type="component" value="Chromosome 2e"/>
</dbReference>
<gene>
    <name evidence="5" type="primary">LOC140036265</name>
</gene>
<comment type="catalytic activity">
    <reaction evidence="1">
        <text>ATP + H2O = ADP + phosphate + H(+)</text>
        <dbReference type="Rhea" id="RHEA:13065"/>
        <dbReference type="ChEBI" id="CHEBI:15377"/>
        <dbReference type="ChEBI" id="CHEBI:15378"/>
        <dbReference type="ChEBI" id="CHEBI:30616"/>
        <dbReference type="ChEBI" id="CHEBI:43474"/>
        <dbReference type="ChEBI" id="CHEBI:456216"/>
        <dbReference type="EC" id="5.6.2.3"/>
    </reaction>
</comment>
<keyword evidence="1" id="KW-0547">Nucleotide-binding</keyword>
<organism evidence="4 5">
    <name type="scientific">Coffea arabica</name>
    <name type="common">Arabian coffee</name>
    <dbReference type="NCBI Taxonomy" id="13443"/>
    <lineage>
        <taxon>Eukaryota</taxon>
        <taxon>Viridiplantae</taxon>
        <taxon>Streptophyta</taxon>
        <taxon>Embryophyta</taxon>
        <taxon>Tracheophyta</taxon>
        <taxon>Spermatophyta</taxon>
        <taxon>Magnoliopsida</taxon>
        <taxon>eudicotyledons</taxon>
        <taxon>Gunneridae</taxon>
        <taxon>Pentapetalae</taxon>
        <taxon>asterids</taxon>
        <taxon>lamiids</taxon>
        <taxon>Gentianales</taxon>
        <taxon>Rubiaceae</taxon>
        <taxon>Ixoroideae</taxon>
        <taxon>Gardenieae complex</taxon>
        <taxon>Bertiereae - Coffeeae clade</taxon>
        <taxon>Coffeeae</taxon>
        <taxon>Coffea</taxon>
    </lineage>
</organism>
<feature type="domain" description="DNA helicase Pif1-like DEAD-box helicase" evidence="2">
    <location>
        <begin position="193"/>
        <end position="399"/>
    </location>
</feature>
<feature type="domain" description="Helitron helicase-like" evidence="3">
    <location>
        <begin position="2"/>
        <end position="127"/>
    </location>
</feature>
<dbReference type="SUPFAM" id="SSF52540">
    <property type="entry name" value="P-loop containing nucleoside triphosphate hydrolases"/>
    <property type="match status" value="1"/>
</dbReference>
<dbReference type="Gene3D" id="3.40.50.300">
    <property type="entry name" value="P-loop containing nucleotide triphosphate hydrolases"/>
    <property type="match status" value="1"/>
</dbReference>
<accession>A0ABM4WPJ1</accession>
<dbReference type="EC" id="5.6.2.3" evidence="1"/>
<keyword evidence="1" id="KW-0227">DNA damage</keyword>
<evidence type="ECO:0000256" key="1">
    <source>
        <dbReference type="RuleBase" id="RU363044"/>
    </source>
</evidence>
<dbReference type="PANTHER" id="PTHR10492:SF92">
    <property type="entry name" value="ATP-DEPENDENT DNA HELICASE"/>
    <property type="match status" value="1"/>
</dbReference>
<evidence type="ECO:0000259" key="2">
    <source>
        <dbReference type="Pfam" id="PF05970"/>
    </source>
</evidence>
<keyword evidence="1" id="KW-0233">DNA recombination</keyword>
<dbReference type="InterPro" id="IPR027417">
    <property type="entry name" value="P-loop_NTPase"/>
</dbReference>
<sequence length="463" mass="52553">MLLHIGRLLQQYVVDMYVKIESTRLDFHRNTAKRNQTRTELYQGIVDSISQGEASSSNVGKRILLPQSFIGGPRDMKRRYMDSMDLVQRHGKPDIFLTMTCNQNWPEIKNELLKTDQVENRPDLISQDDHAKSLNCLYVEFPEHFIWNRTTKQWDCRQNKEVVGRNIKQLVAKEIETEKTIVVSDADLAALHQLNSDQRIAYDKIMNAVLNKKSEAFFVDGPGGTGKTFLYKTLLATIRSKGGIALATATSGVAGSILPGGRTSYSRFKIPLYDDDATTCSIGKQSAIAHLIKNAELIIWDEATMAKRKSIEEFNEMLQDLMQTNLAFGGKIIVFGGDFRQTLPMVSKGHKEDIINASFVKSPLWQQLPKLRLQQNMRARKDPDFYRFLLIIGNGTQQINNSSEVVIPTSMNIPFVDDDSSLETLINVVFPSIESFSINLVVVFNRAILMTRNDFVHDQRQID</sequence>
<keyword evidence="1" id="KW-0234">DNA repair</keyword>
<dbReference type="InterPro" id="IPR025476">
    <property type="entry name" value="Helitron_helicase-like"/>
</dbReference>
<dbReference type="Pfam" id="PF05970">
    <property type="entry name" value="PIF1"/>
    <property type="match status" value="1"/>
</dbReference>
<comment type="cofactor">
    <cofactor evidence="1">
        <name>Mg(2+)</name>
        <dbReference type="ChEBI" id="CHEBI:18420"/>
    </cofactor>
</comment>